<accession>A0A9J5ZDH1</accession>
<sequence length="92" mass="10922">MIHCIVQHIDVIFNYIQKKLKLQINDVYISINYDEEFYWVFTIVISKQIFIRDKVTCSLLKPHHLFEVEYGQVIAQQGSDNMDCSVFVDVFC</sequence>
<keyword evidence="2" id="KW-1185">Reference proteome</keyword>
<evidence type="ECO:0000313" key="2">
    <source>
        <dbReference type="Proteomes" id="UP000824120"/>
    </source>
</evidence>
<dbReference type="EMBL" id="JACXVP010000004">
    <property type="protein sequence ID" value="KAG5610493.1"/>
    <property type="molecule type" value="Genomic_DNA"/>
</dbReference>
<evidence type="ECO:0000313" key="1">
    <source>
        <dbReference type="EMBL" id="KAG5610493.1"/>
    </source>
</evidence>
<dbReference type="Proteomes" id="UP000824120">
    <property type="component" value="Chromosome 4"/>
</dbReference>
<organism evidence="1 2">
    <name type="scientific">Solanum commersonii</name>
    <name type="common">Commerson's wild potato</name>
    <name type="synonym">Commerson's nightshade</name>
    <dbReference type="NCBI Taxonomy" id="4109"/>
    <lineage>
        <taxon>Eukaryota</taxon>
        <taxon>Viridiplantae</taxon>
        <taxon>Streptophyta</taxon>
        <taxon>Embryophyta</taxon>
        <taxon>Tracheophyta</taxon>
        <taxon>Spermatophyta</taxon>
        <taxon>Magnoliopsida</taxon>
        <taxon>eudicotyledons</taxon>
        <taxon>Gunneridae</taxon>
        <taxon>Pentapetalae</taxon>
        <taxon>asterids</taxon>
        <taxon>lamiids</taxon>
        <taxon>Solanales</taxon>
        <taxon>Solanaceae</taxon>
        <taxon>Solanoideae</taxon>
        <taxon>Solaneae</taxon>
        <taxon>Solanum</taxon>
    </lineage>
</organism>
<gene>
    <name evidence="1" type="ORF">H5410_021774</name>
</gene>
<dbReference type="AlphaFoldDB" id="A0A9J5ZDH1"/>
<comment type="caution">
    <text evidence="1">The sequence shown here is derived from an EMBL/GenBank/DDBJ whole genome shotgun (WGS) entry which is preliminary data.</text>
</comment>
<reference evidence="1 2" key="1">
    <citation type="submission" date="2020-09" db="EMBL/GenBank/DDBJ databases">
        <title>De no assembly of potato wild relative species, Solanum commersonii.</title>
        <authorList>
            <person name="Cho K."/>
        </authorList>
    </citation>
    <scope>NUCLEOTIDE SEQUENCE [LARGE SCALE GENOMIC DNA]</scope>
    <source>
        <strain evidence="1">LZ3.2</strain>
        <tissue evidence="1">Leaf</tissue>
    </source>
</reference>
<proteinExistence type="predicted"/>
<protein>
    <submittedName>
        <fullName evidence="1">Uncharacterized protein</fullName>
    </submittedName>
</protein>
<name>A0A9J5ZDH1_SOLCO</name>